<keyword evidence="5" id="KW-0067">ATP-binding</keyword>
<evidence type="ECO:0000313" key="8">
    <source>
        <dbReference type="Proteomes" id="UP001470230"/>
    </source>
</evidence>
<dbReference type="InterPro" id="IPR000719">
    <property type="entry name" value="Prot_kinase_dom"/>
</dbReference>
<comment type="caution">
    <text evidence="7">The sequence shown here is derived from an EMBL/GenBank/DDBJ whole genome shotgun (WGS) entry which is preliminary data.</text>
</comment>
<dbReference type="PANTHER" id="PTHR24346:SF82">
    <property type="entry name" value="KP78A-RELATED"/>
    <property type="match status" value="1"/>
</dbReference>
<dbReference type="SUPFAM" id="SSF56112">
    <property type="entry name" value="Protein kinase-like (PK-like)"/>
    <property type="match status" value="1"/>
</dbReference>
<dbReference type="Pfam" id="PF00069">
    <property type="entry name" value="Pkinase"/>
    <property type="match status" value="1"/>
</dbReference>
<name>A0ABR2L1V4_9EUKA</name>
<keyword evidence="3" id="KW-0547">Nucleotide-binding</keyword>
<keyword evidence="2" id="KW-0808">Transferase</keyword>
<dbReference type="Gene3D" id="1.10.510.10">
    <property type="entry name" value="Transferase(Phosphotransferase) domain 1"/>
    <property type="match status" value="1"/>
</dbReference>
<evidence type="ECO:0000256" key="2">
    <source>
        <dbReference type="ARBA" id="ARBA00022679"/>
    </source>
</evidence>
<evidence type="ECO:0000256" key="5">
    <source>
        <dbReference type="ARBA" id="ARBA00022840"/>
    </source>
</evidence>
<keyword evidence="8" id="KW-1185">Reference proteome</keyword>
<evidence type="ECO:0000313" key="7">
    <source>
        <dbReference type="EMBL" id="KAK8897298.1"/>
    </source>
</evidence>
<feature type="domain" description="Protein kinase" evidence="6">
    <location>
        <begin position="21"/>
        <end position="287"/>
    </location>
</feature>
<accession>A0ABR2L1V4</accession>
<dbReference type="InterPro" id="IPR011009">
    <property type="entry name" value="Kinase-like_dom_sf"/>
</dbReference>
<protein>
    <recommendedName>
        <fullName evidence="6">Protein kinase domain-containing protein</fullName>
    </recommendedName>
</protein>
<dbReference type="PROSITE" id="PS50011">
    <property type="entry name" value="PROTEIN_KINASE_DOM"/>
    <property type="match status" value="1"/>
</dbReference>
<evidence type="ECO:0000256" key="3">
    <source>
        <dbReference type="ARBA" id="ARBA00022741"/>
    </source>
</evidence>
<reference evidence="7 8" key="1">
    <citation type="submission" date="2024-04" db="EMBL/GenBank/DDBJ databases">
        <title>Tritrichomonas musculus Genome.</title>
        <authorList>
            <person name="Alves-Ferreira E."/>
            <person name="Grigg M."/>
            <person name="Lorenzi H."/>
            <person name="Galac M."/>
        </authorList>
    </citation>
    <scope>NUCLEOTIDE SEQUENCE [LARGE SCALE GENOMIC DNA]</scope>
    <source>
        <strain evidence="7 8">EAF2021</strain>
    </source>
</reference>
<keyword evidence="4" id="KW-0418">Kinase</keyword>
<evidence type="ECO:0000259" key="6">
    <source>
        <dbReference type="PROSITE" id="PS50011"/>
    </source>
</evidence>
<organism evidence="7 8">
    <name type="scientific">Tritrichomonas musculus</name>
    <dbReference type="NCBI Taxonomy" id="1915356"/>
    <lineage>
        <taxon>Eukaryota</taxon>
        <taxon>Metamonada</taxon>
        <taxon>Parabasalia</taxon>
        <taxon>Tritrichomonadida</taxon>
        <taxon>Tritrichomonadidae</taxon>
        <taxon>Tritrichomonas</taxon>
    </lineage>
</organism>
<dbReference type="EMBL" id="JAPFFF010000002">
    <property type="protein sequence ID" value="KAK8897298.1"/>
    <property type="molecule type" value="Genomic_DNA"/>
</dbReference>
<sequence length="353" mass="39952">MPIDRTGSNTTIEIPNTVHQYNIVHTLGRGPNSVQKLATNSEDGKKYALKFMPVCDLKAKGIMNNLLSMIKTVQTFNHPNILKVYEYFEIENPDSTDEKSDNVSHLLVVVQDYCARGTLLNLLSMEGRLSEVYARSLFTKMLQGISYLHGLKVVHRQLTLESILITADDEIKITNFSYSHKLVQYQLLMTQCGTPIFAAPEIIKNQPYDGTKADMWALGVILYTMVSGQMPWDSQKNAVEMINQIVSAKYAIPSYFSAFLSDLISHLLIIQPESRLSADDCIIHSWIRNESTFQLRKDFSVPLQKRKSSSYSINSFAQNDKSLRAVSRPVPKIIAPTRRRVVSKSVMLKNPPF</sequence>
<keyword evidence="1" id="KW-0723">Serine/threonine-protein kinase</keyword>
<dbReference type="PANTHER" id="PTHR24346">
    <property type="entry name" value="MAP/MICROTUBULE AFFINITY-REGULATING KINASE"/>
    <property type="match status" value="1"/>
</dbReference>
<dbReference type="Proteomes" id="UP001470230">
    <property type="component" value="Unassembled WGS sequence"/>
</dbReference>
<evidence type="ECO:0000256" key="1">
    <source>
        <dbReference type="ARBA" id="ARBA00022527"/>
    </source>
</evidence>
<evidence type="ECO:0000256" key="4">
    <source>
        <dbReference type="ARBA" id="ARBA00022777"/>
    </source>
</evidence>
<gene>
    <name evidence="7" type="ORF">M9Y10_015238</name>
</gene>
<proteinExistence type="predicted"/>